<dbReference type="GO" id="GO:0001522">
    <property type="term" value="P:pseudouridine synthesis"/>
    <property type="evidence" value="ECO:0007669"/>
    <property type="project" value="InterPro"/>
</dbReference>
<feature type="region of interest" description="Disordered" evidence="11">
    <location>
        <begin position="197"/>
        <end position="223"/>
    </location>
</feature>
<evidence type="ECO:0000256" key="7">
    <source>
        <dbReference type="ARBA" id="ARBA00023235"/>
    </source>
</evidence>
<comment type="catalytic activity">
    <reaction evidence="8">
        <text>a uridine in tRNA = a pseudouridine in tRNA</text>
        <dbReference type="Rhea" id="RHEA:54572"/>
        <dbReference type="Rhea" id="RHEA-COMP:13339"/>
        <dbReference type="Rhea" id="RHEA-COMP:13934"/>
        <dbReference type="ChEBI" id="CHEBI:65314"/>
        <dbReference type="ChEBI" id="CHEBI:65315"/>
    </reaction>
</comment>
<keyword evidence="6" id="KW-0496">Mitochondrion</keyword>
<evidence type="ECO:0000256" key="5">
    <source>
        <dbReference type="ARBA" id="ARBA00022946"/>
    </source>
</evidence>
<dbReference type="Gene3D" id="3.30.2350.10">
    <property type="entry name" value="Pseudouridine synthase"/>
    <property type="match status" value="1"/>
</dbReference>
<dbReference type="InterPro" id="IPR050188">
    <property type="entry name" value="RluA_PseudoU_synthase"/>
</dbReference>
<dbReference type="PANTHER" id="PTHR21600">
    <property type="entry name" value="MITOCHONDRIAL RNA PSEUDOURIDINE SYNTHASE"/>
    <property type="match status" value="1"/>
</dbReference>
<dbReference type="PROSITE" id="PS01129">
    <property type="entry name" value="PSI_RLU"/>
    <property type="match status" value="1"/>
</dbReference>
<dbReference type="GO" id="GO:0005739">
    <property type="term" value="C:mitochondrion"/>
    <property type="evidence" value="ECO:0007669"/>
    <property type="project" value="UniProtKB-SubCell"/>
</dbReference>
<evidence type="ECO:0000256" key="9">
    <source>
        <dbReference type="ARBA" id="ARBA00039953"/>
    </source>
</evidence>
<dbReference type="CDD" id="cd02869">
    <property type="entry name" value="PseudoU_synth_RluA_like"/>
    <property type="match status" value="1"/>
</dbReference>
<evidence type="ECO:0000256" key="8">
    <source>
        <dbReference type="ARBA" id="ARBA00036943"/>
    </source>
</evidence>
<evidence type="ECO:0000256" key="3">
    <source>
        <dbReference type="ARBA" id="ARBA00004173"/>
    </source>
</evidence>
<feature type="region of interest" description="Disordered" evidence="11">
    <location>
        <begin position="258"/>
        <end position="284"/>
    </location>
</feature>
<evidence type="ECO:0000256" key="2">
    <source>
        <dbReference type="ARBA" id="ARBA00001896"/>
    </source>
</evidence>
<dbReference type="Proteomes" id="UP001208570">
    <property type="component" value="Unassembled WGS sequence"/>
</dbReference>
<name>A0AAD9JXA8_9ANNE</name>
<dbReference type="InterPro" id="IPR006145">
    <property type="entry name" value="PsdUridine_synth_RsuA/RluA"/>
</dbReference>
<feature type="compositionally biased region" description="Polar residues" evidence="11">
    <location>
        <begin position="201"/>
        <end position="212"/>
    </location>
</feature>
<feature type="domain" description="Pseudouridine synthase RsuA/RluA-like" evidence="12">
    <location>
        <begin position="539"/>
        <end position="705"/>
    </location>
</feature>
<feature type="region of interest" description="Disordered" evidence="11">
    <location>
        <begin position="418"/>
        <end position="438"/>
    </location>
</feature>
<gene>
    <name evidence="13" type="ORF">LSH36_144g05042</name>
</gene>
<feature type="region of interest" description="Disordered" evidence="11">
    <location>
        <begin position="59"/>
        <end position="79"/>
    </location>
</feature>
<proteinExistence type="inferred from homology"/>
<feature type="region of interest" description="Disordered" evidence="11">
    <location>
        <begin position="477"/>
        <end position="496"/>
    </location>
</feature>
<evidence type="ECO:0000256" key="4">
    <source>
        <dbReference type="ARBA" id="ARBA00010876"/>
    </source>
</evidence>
<comment type="catalytic activity">
    <reaction evidence="2">
        <text>uridine in 5S rRNA = pseudouridine in 5S rRNA</text>
        <dbReference type="Rhea" id="RHEA:47036"/>
        <dbReference type="Rhea" id="RHEA-COMP:11730"/>
        <dbReference type="Rhea" id="RHEA-COMP:11731"/>
        <dbReference type="ChEBI" id="CHEBI:65314"/>
        <dbReference type="ChEBI" id="CHEBI:65315"/>
    </reaction>
</comment>
<evidence type="ECO:0000256" key="11">
    <source>
        <dbReference type="SAM" id="MobiDB-lite"/>
    </source>
</evidence>
<sequence>MAFSILRTRYSCFRAIQYRTNNSVIFRTVYKASTLGDNRRNVDINKGRLEHIEDVISPDQSSITDNKHNPIRKSADPGSDSVECIPLNVREIRRQLRSLHGIALHSNTSLSRKPLARSTIDVEHKPDDYYTCDDVLEQEASPELVSHNQLQKQFQFLRKQKSNPSERVIETLYGYVRLDTNVVRHESKDDYQEVQPITMKGSEQSNRNSSMRLNADSEKGSKNMESVLNLKTRSAVGSEEEFVRHKCEKVNACNPLLAGQPKKRRSSGTETHNDDNHSRQDRTANIFDEQYFEGVEENYKETTKMNEENISGDHTRDDGNIFDEQYFGRDKHPTFKQSEDCNRTKFGATVAEALNDSGFVDQQYFGERLHSEEQEGDSALQADKEESLAFIGQQYFKSNPSDKNILSHIGHRMNEEATSHKYSSGDSKINIGPPNDNRDAYVKVKTKRELRMENRVRPNLEKPESAYDLAMKIRNEKSTKSTANHSAESKVPCDTKWSGETDSKGFRILKSQVLDLQIMLHDVVVKILKDSILYEDDGLIAIDKPYGLPSHGGPGVHHSVGQLLEPLAEKCHLKDNKLYLIHRLDKETTGIMLLAKTPQSQSIIHDMFVKQQVIKKYWLITKGIPDPPEGVIDIPMGEGTVGDKVRMALRPRYPKEYKLMMKTSRRPHCFEAVTNYKVLDSNHKAALVECQPESGIKHQIRCHMAFALNTPVLGDHKYSHFSKLAPQKLHPEILQRLGIRQSKVRHLPMHLHARQIVLPEYLNGRNLFITANLPRHFVQNMKWLKLSPP</sequence>
<feature type="compositionally biased region" description="Basic and acidic residues" evidence="11">
    <location>
        <begin position="271"/>
        <end position="282"/>
    </location>
</feature>
<comment type="subcellular location">
    <subcellularLocation>
        <location evidence="3">Mitochondrion</location>
    </subcellularLocation>
</comment>
<evidence type="ECO:0000256" key="6">
    <source>
        <dbReference type="ARBA" id="ARBA00023128"/>
    </source>
</evidence>
<feature type="compositionally biased region" description="Basic and acidic residues" evidence="11">
    <location>
        <begin position="487"/>
        <end position="496"/>
    </location>
</feature>
<dbReference type="GO" id="GO:0003723">
    <property type="term" value="F:RNA binding"/>
    <property type="evidence" value="ECO:0007669"/>
    <property type="project" value="InterPro"/>
</dbReference>
<keyword evidence="7" id="KW-0413">Isomerase</keyword>
<evidence type="ECO:0000256" key="1">
    <source>
        <dbReference type="ARBA" id="ARBA00001166"/>
    </source>
</evidence>
<accession>A0AAD9JXA8</accession>
<dbReference type="EMBL" id="JAODUP010000144">
    <property type="protein sequence ID" value="KAK2159885.1"/>
    <property type="molecule type" value="Genomic_DNA"/>
</dbReference>
<dbReference type="Pfam" id="PF00849">
    <property type="entry name" value="PseudoU_synth_2"/>
    <property type="match status" value="1"/>
</dbReference>
<dbReference type="PANTHER" id="PTHR21600:SF83">
    <property type="entry name" value="PSEUDOURIDYLATE SYNTHASE RPUSD4, MITOCHONDRIAL"/>
    <property type="match status" value="1"/>
</dbReference>
<evidence type="ECO:0000259" key="12">
    <source>
        <dbReference type="Pfam" id="PF00849"/>
    </source>
</evidence>
<dbReference type="FunFam" id="3.30.2350.10:FF:000015">
    <property type="entry name" value="Mitochondrial RNA pseudouridine synthase RPUSD4"/>
    <property type="match status" value="1"/>
</dbReference>
<dbReference type="SUPFAM" id="SSF55120">
    <property type="entry name" value="Pseudouridine synthase"/>
    <property type="match status" value="1"/>
</dbReference>
<dbReference type="AlphaFoldDB" id="A0AAD9JXA8"/>
<keyword evidence="14" id="KW-1185">Reference proteome</keyword>
<comment type="similarity">
    <text evidence="4">Belongs to the pseudouridine synthase RluA family.</text>
</comment>
<comment type="catalytic activity">
    <reaction evidence="1">
        <text>a uridine in mRNA = a pseudouridine in mRNA</text>
        <dbReference type="Rhea" id="RHEA:56644"/>
        <dbReference type="Rhea" id="RHEA-COMP:14658"/>
        <dbReference type="Rhea" id="RHEA-COMP:14659"/>
        <dbReference type="ChEBI" id="CHEBI:65314"/>
        <dbReference type="ChEBI" id="CHEBI:65315"/>
    </reaction>
</comment>
<dbReference type="InterPro" id="IPR006224">
    <property type="entry name" value="PsdUridine_synth_RluA-like_CS"/>
</dbReference>
<dbReference type="GO" id="GO:0009982">
    <property type="term" value="F:pseudouridine synthase activity"/>
    <property type="evidence" value="ECO:0007669"/>
    <property type="project" value="InterPro"/>
</dbReference>
<dbReference type="InterPro" id="IPR020103">
    <property type="entry name" value="PsdUridine_synth_cat_dom_sf"/>
</dbReference>
<organism evidence="13 14">
    <name type="scientific">Paralvinella palmiformis</name>
    <dbReference type="NCBI Taxonomy" id="53620"/>
    <lineage>
        <taxon>Eukaryota</taxon>
        <taxon>Metazoa</taxon>
        <taxon>Spiralia</taxon>
        <taxon>Lophotrochozoa</taxon>
        <taxon>Annelida</taxon>
        <taxon>Polychaeta</taxon>
        <taxon>Sedentaria</taxon>
        <taxon>Canalipalpata</taxon>
        <taxon>Terebellida</taxon>
        <taxon>Terebelliformia</taxon>
        <taxon>Alvinellidae</taxon>
        <taxon>Paralvinella</taxon>
    </lineage>
</organism>
<evidence type="ECO:0000313" key="14">
    <source>
        <dbReference type="Proteomes" id="UP001208570"/>
    </source>
</evidence>
<reference evidence="13" key="1">
    <citation type="journal article" date="2023" name="Mol. Biol. Evol.">
        <title>Third-Generation Sequencing Reveals the Adaptive Role of the Epigenome in Three Deep-Sea Polychaetes.</title>
        <authorList>
            <person name="Perez M."/>
            <person name="Aroh O."/>
            <person name="Sun Y."/>
            <person name="Lan Y."/>
            <person name="Juniper S.K."/>
            <person name="Young C.R."/>
            <person name="Angers B."/>
            <person name="Qian P.Y."/>
        </authorList>
    </citation>
    <scope>NUCLEOTIDE SEQUENCE</scope>
    <source>
        <strain evidence="13">P08H-3</strain>
    </source>
</reference>
<evidence type="ECO:0000313" key="13">
    <source>
        <dbReference type="EMBL" id="KAK2159885.1"/>
    </source>
</evidence>
<keyword evidence="5" id="KW-0809">Transit peptide</keyword>
<evidence type="ECO:0000256" key="10">
    <source>
        <dbReference type="ARBA" id="ARBA00041563"/>
    </source>
</evidence>
<comment type="caution">
    <text evidence="13">The sequence shown here is derived from an EMBL/GenBank/DDBJ whole genome shotgun (WGS) entry which is preliminary data.</text>
</comment>
<protein>
    <recommendedName>
        <fullName evidence="9">Pseudouridylate synthase RPUSD4, mitochondrial</fullName>
    </recommendedName>
    <alternativeName>
        <fullName evidence="10">RNA pseudouridylate synthase domain-containing protein 4</fullName>
    </alternativeName>
</protein>